<dbReference type="GO" id="GO:0141152">
    <property type="term" value="F:glycerol-3-phosphate dehydrogenase (NAD+) activity"/>
    <property type="evidence" value="ECO:0007669"/>
    <property type="project" value="UniProtKB-UniRule"/>
</dbReference>
<dbReference type="Pfam" id="PF07479">
    <property type="entry name" value="NAD_Gly3P_dh_C"/>
    <property type="match status" value="1"/>
</dbReference>
<gene>
    <name evidence="12" type="ORF">HAKA00212_LOCUS4562</name>
</gene>
<feature type="binding site" evidence="7">
    <location>
        <position position="273"/>
    </location>
    <ligand>
        <name>NAD(+)</name>
        <dbReference type="ChEBI" id="CHEBI:57540"/>
    </ligand>
</feature>
<dbReference type="GO" id="GO:0051287">
    <property type="term" value="F:NAD binding"/>
    <property type="evidence" value="ECO:0007669"/>
    <property type="project" value="UniProtKB-UniRule"/>
</dbReference>
<dbReference type="GO" id="GO:0005975">
    <property type="term" value="P:carbohydrate metabolic process"/>
    <property type="evidence" value="ECO:0007669"/>
    <property type="project" value="InterPro"/>
</dbReference>
<feature type="binding site" evidence="7">
    <location>
        <position position="42"/>
    </location>
    <ligand>
        <name>NAD(+)</name>
        <dbReference type="ChEBI" id="CHEBI:57540"/>
    </ligand>
</feature>
<sequence>MTVGIIGGGNFGSAVSKIVGQNIIDEGICKKVNHEQVLMWVFEELIEGERLTDIINQRHENVKYLKGIALPHNIVASPSLAEVAGADLLVFVLPEQFLPRTLAEMKPHIRPGTKAISLIKGLVTDAAGAPALISGLIERELGLGEGGCAVMMGANLAGEIAAGQLCEATIGCKDIETGELFKALFHCSNFRVEVRQDVAGIELCGCLKNVIALGAGFCDGVGAGENTKAALIRRGLLEMRAFCRMFYGDGIEEGTFLESCGVADLVVTCYGGRNRRCGQHFAQQVLEEYETDSDFDTVAPVAETPLTRKGATVVPRRDIDKGSELASAEAKCSAHWAVLEEQLLGGQRLAGLPAARAVQVVLDRAQAVDKFPIMSTVYKIAFESRDPRDIIESIKL</sequence>
<feature type="binding site" evidence="7">
    <location>
        <begin position="7"/>
        <end position="12"/>
    </location>
    <ligand>
        <name>NAD(+)</name>
        <dbReference type="ChEBI" id="CHEBI:57540"/>
    </ligand>
</feature>
<proteinExistence type="inferred from homology"/>
<feature type="binding site" evidence="6">
    <location>
        <position position="120"/>
    </location>
    <ligand>
        <name>substrate</name>
    </ligand>
</feature>
<evidence type="ECO:0000313" key="12">
    <source>
        <dbReference type="EMBL" id="CAE0625891.1"/>
    </source>
</evidence>
<dbReference type="InterPro" id="IPR013328">
    <property type="entry name" value="6PGD_dom2"/>
</dbReference>
<evidence type="ECO:0000256" key="3">
    <source>
        <dbReference type="ARBA" id="ARBA00023027"/>
    </source>
</evidence>
<dbReference type="AlphaFoldDB" id="A0A7S3XNF2"/>
<feature type="domain" description="Glycerol-3-phosphate dehydrogenase NAD-dependent C-terminal" evidence="11">
    <location>
        <begin position="197"/>
        <end position="291"/>
    </location>
</feature>
<comment type="catalytic activity">
    <reaction evidence="4 9">
        <text>sn-glycerol 3-phosphate + NAD(+) = dihydroxyacetone phosphate + NADH + H(+)</text>
        <dbReference type="Rhea" id="RHEA:11092"/>
        <dbReference type="ChEBI" id="CHEBI:15378"/>
        <dbReference type="ChEBI" id="CHEBI:57540"/>
        <dbReference type="ChEBI" id="CHEBI:57597"/>
        <dbReference type="ChEBI" id="CHEBI:57642"/>
        <dbReference type="ChEBI" id="CHEBI:57945"/>
        <dbReference type="EC" id="1.1.1.8"/>
    </reaction>
</comment>
<dbReference type="PANTHER" id="PTHR11728">
    <property type="entry name" value="GLYCEROL-3-PHOSPHATE DEHYDROGENASE"/>
    <property type="match status" value="1"/>
</dbReference>
<keyword evidence="2 8" id="KW-0560">Oxidoreductase</keyword>
<feature type="binding site" evidence="6">
    <location>
        <begin position="273"/>
        <end position="274"/>
    </location>
    <ligand>
        <name>substrate</name>
    </ligand>
</feature>
<dbReference type="SUPFAM" id="SSF48179">
    <property type="entry name" value="6-phosphogluconate dehydrogenase C-terminal domain-like"/>
    <property type="match status" value="1"/>
</dbReference>
<evidence type="ECO:0000256" key="2">
    <source>
        <dbReference type="ARBA" id="ARBA00023002"/>
    </source>
</evidence>
<dbReference type="Gene3D" id="1.10.1040.10">
    <property type="entry name" value="N-(1-d-carboxylethyl)-l-norvaline Dehydrogenase, domain 2"/>
    <property type="match status" value="1"/>
</dbReference>
<name>A0A7S3XNF2_HETAK</name>
<organism evidence="12">
    <name type="scientific">Heterosigma akashiwo</name>
    <name type="common">Chromophytic alga</name>
    <name type="synonym">Heterosigma carterae</name>
    <dbReference type="NCBI Taxonomy" id="2829"/>
    <lineage>
        <taxon>Eukaryota</taxon>
        <taxon>Sar</taxon>
        <taxon>Stramenopiles</taxon>
        <taxon>Ochrophyta</taxon>
        <taxon>Raphidophyceae</taxon>
        <taxon>Chattonellales</taxon>
        <taxon>Chattonellaceae</taxon>
        <taxon>Heterosigma</taxon>
    </lineage>
</organism>
<feature type="active site" description="Proton acceptor" evidence="5">
    <location>
        <position position="208"/>
    </location>
</feature>
<evidence type="ECO:0000256" key="6">
    <source>
        <dbReference type="PIRSR" id="PIRSR000114-2"/>
    </source>
</evidence>
<dbReference type="EC" id="1.1.1.8" evidence="9"/>
<dbReference type="PRINTS" id="PR00077">
    <property type="entry name" value="GPDHDRGNASE"/>
</dbReference>
<evidence type="ECO:0000259" key="10">
    <source>
        <dbReference type="Pfam" id="PF01210"/>
    </source>
</evidence>
<dbReference type="Gene3D" id="3.40.50.720">
    <property type="entry name" value="NAD(P)-binding Rossmann-like Domain"/>
    <property type="match status" value="1"/>
</dbReference>
<comment type="similarity">
    <text evidence="1 8">Belongs to the NAD-dependent glycerol-3-phosphate dehydrogenase family.</text>
</comment>
<keyword evidence="3 7" id="KW-0520">NAD</keyword>
<dbReference type="SUPFAM" id="SSF51735">
    <property type="entry name" value="NAD(P)-binding Rossmann-fold domains"/>
    <property type="match status" value="1"/>
</dbReference>
<evidence type="ECO:0000256" key="1">
    <source>
        <dbReference type="ARBA" id="ARBA00011009"/>
    </source>
</evidence>
<dbReference type="PANTHER" id="PTHR11728:SF8">
    <property type="entry name" value="GLYCEROL-3-PHOSPHATE DEHYDROGENASE [NAD(+)]-RELATED"/>
    <property type="match status" value="1"/>
</dbReference>
<evidence type="ECO:0000256" key="9">
    <source>
        <dbReference type="RuleBase" id="RU361243"/>
    </source>
</evidence>
<dbReference type="InterPro" id="IPR008927">
    <property type="entry name" value="6-PGluconate_DH-like_C_sf"/>
</dbReference>
<dbReference type="InterPro" id="IPR011128">
    <property type="entry name" value="G3P_DH_NAD-dep_N"/>
</dbReference>
<dbReference type="PIRSF" id="PIRSF000114">
    <property type="entry name" value="Glycerol-3-P_dh"/>
    <property type="match status" value="1"/>
</dbReference>
<evidence type="ECO:0000256" key="8">
    <source>
        <dbReference type="RuleBase" id="RU000437"/>
    </source>
</evidence>
<dbReference type="GO" id="GO:0046168">
    <property type="term" value="P:glycerol-3-phosphate catabolic process"/>
    <property type="evidence" value="ECO:0007669"/>
    <property type="project" value="UniProtKB-UniRule"/>
</dbReference>
<evidence type="ECO:0000256" key="4">
    <source>
        <dbReference type="ARBA" id="ARBA00048683"/>
    </source>
</evidence>
<dbReference type="InterPro" id="IPR036291">
    <property type="entry name" value="NAD(P)-bd_dom_sf"/>
</dbReference>
<dbReference type="GO" id="GO:0005829">
    <property type="term" value="C:cytosol"/>
    <property type="evidence" value="ECO:0007669"/>
    <property type="project" value="TreeGrafter"/>
</dbReference>
<dbReference type="FunFam" id="1.10.1040.10:FF:000004">
    <property type="entry name" value="Glycerol-3-phosphate dehydrogenase [NAD(+)]"/>
    <property type="match status" value="1"/>
</dbReference>
<evidence type="ECO:0000256" key="7">
    <source>
        <dbReference type="PIRSR" id="PIRSR000114-3"/>
    </source>
</evidence>
<dbReference type="NCBIfam" id="TIGR03376">
    <property type="entry name" value="glycerol3P_DH"/>
    <property type="match status" value="1"/>
</dbReference>
<feature type="binding site" evidence="7">
    <location>
        <position position="157"/>
    </location>
    <ligand>
        <name>NAD(+)</name>
        <dbReference type="ChEBI" id="CHEBI:57540"/>
    </ligand>
</feature>
<dbReference type="Pfam" id="PF01210">
    <property type="entry name" value="NAD_Gly3P_dh_N"/>
    <property type="match status" value="1"/>
</dbReference>
<reference evidence="12" key="1">
    <citation type="submission" date="2021-01" db="EMBL/GenBank/DDBJ databases">
        <authorList>
            <person name="Corre E."/>
            <person name="Pelletier E."/>
            <person name="Niang G."/>
            <person name="Scheremetjew M."/>
            <person name="Finn R."/>
            <person name="Kale V."/>
            <person name="Holt S."/>
            <person name="Cochrane G."/>
            <person name="Meng A."/>
            <person name="Brown T."/>
            <person name="Cohen L."/>
        </authorList>
    </citation>
    <scope>NUCLEOTIDE SEQUENCE</scope>
    <source>
        <strain evidence="12">CCMP3107</strain>
    </source>
</reference>
<accession>A0A7S3XNF2</accession>
<dbReference type="InterPro" id="IPR006109">
    <property type="entry name" value="G3P_DH_NAD-dep_C"/>
</dbReference>
<evidence type="ECO:0000259" key="11">
    <source>
        <dbReference type="Pfam" id="PF07479"/>
    </source>
</evidence>
<dbReference type="InterPro" id="IPR006168">
    <property type="entry name" value="G3P_DH_NAD-dep"/>
</dbReference>
<dbReference type="EMBL" id="HBIU01010655">
    <property type="protein sequence ID" value="CAE0625891.1"/>
    <property type="molecule type" value="Transcribed_RNA"/>
</dbReference>
<dbReference type="InterPro" id="IPR017751">
    <property type="entry name" value="G3P_DH_NAD-dep_euk"/>
</dbReference>
<feature type="binding site" evidence="7">
    <location>
        <position position="97"/>
    </location>
    <ligand>
        <name>NAD(+)</name>
        <dbReference type="ChEBI" id="CHEBI:57540"/>
    </ligand>
</feature>
<feature type="domain" description="Glycerol-3-phosphate dehydrogenase NAD-dependent N-terminal" evidence="10">
    <location>
        <begin position="3"/>
        <end position="176"/>
    </location>
</feature>
<evidence type="ECO:0000256" key="5">
    <source>
        <dbReference type="PIRSR" id="PIRSR000114-1"/>
    </source>
</evidence>
<dbReference type="GO" id="GO:0042803">
    <property type="term" value="F:protein homodimerization activity"/>
    <property type="evidence" value="ECO:0007669"/>
    <property type="project" value="InterPro"/>
</dbReference>
<protein>
    <recommendedName>
        <fullName evidence="9">Glycerol-3-phosphate dehydrogenase [NAD(+)]</fullName>
        <ecNumber evidence="9">1.1.1.8</ecNumber>
    </recommendedName>
</protein>